<dbReference type="AlphaFoldDB" id="V7AWE7"/>
<evidence type="ECO:0000313" key="3">
    <source>
        <dbReference type="Proteomes" id="UP000000226"/>
    </source>
</evidence>
<name>V7AWE7_PHAVU</name>
<keyword evidence="1" id="KW-1133">Transmembrane helix</keyword>
<feature type="transmembrane region" description="Helical" evidence="1">
    <location>
        <begin position="88"/>
        <end position="107"/>
    </location>
</feature>
<keyword evidence="3" id="KW-1185">Reference proteome</keyword>
<reference evidence="3" key="1">
    <citation type="journal article" date="2014" name="Nat. Genet.">
        <title>A reference genome for common bean and genome-wide analysis of dual domestications.</title>
        <authorList>
            <person name="Schmutz J."/>
            <person name="McClean P.E."/>
            <person name="Mamidi S."/>
            <person name="Wu G.A."/>
            <person name="Cannon S.B."/>
            <person name="Grimwood J."/>
            <person name="Jenkins J."/>
            <person name="Shu S."/>
            <person name="Song Q."/>
            <person name="Chavarro C."/>
            <person name="Torres-Torres M."/>
            <person name="Geffroy V."/>
            <person name="Moghaddam S.M."/>
            <person name="Gao D."/>
            <person name="Abernathy B."/>
            <person name="Barry K."/>
            <person name="Blair M."/>
            <person name="Brick M.A."/>
            <person name="Chovatia M."/>
            <person name="Gepts P."/>
            <person name="Goodstein D.M."/>
            <person name="Gonzales M."/>
            <person name="Hellsten U."/>
            <person name="Hyten D.L."/>
            <person name="Jia G."/>
            <person name="Kelly J.D."/>
            <person name="Kudrna D."/>
            <person name="Lee R."/>
            <person name="Richard M.M."/>
            <person name="Miklas P.N."/>
            <person name="Osorno J.M."/>
            <person name="Rodrigues J."/>
            <person name="Thareau V."/>
            <person name="Urrea C.A."/>
            <person name="Wang M."/>
            <person name="Yu Y."/>
            <person name="Zhang M."/>
            <person name="Wing R.A."/>
            <person name="Cregan P.B."/>
            <person name="Rokhsar D.S."/>
            <person name="Jackson S.A."/>
        </authorList>
    </citation>
    <scope>NUCLEOTIDE SEQUENCE [LARGE SCALE GENOMIC DNA]</scope>
    <source>
        <strain evidence="3">cv. G19833</strain>
    </source>
</reference>
<dbReference type="Proteomes" id="UP000000226">
    <property type="component" value="Chromosome 9"/>
</dbReference>
<dbReference type="Gramene" id="ESW09899">
    <property type="protein sequence ID" value="ESW09899"/>
    <property type="gene ID" value="PHAVU_009G165700g"/>
</dbReference>
<dbReference type="EMBL" id="CM002296">
    <property type="protein sequence ID" value="ESW09899.1"/>
    <property type="molecule type" value="Genomic_DNA"/>
</dbReference>
<organism evidence="2 3">
    <name type="scientific">Phaseolus vulgaris</name>
    <name type="common">Kidney bean</name>
    <name type="synonym">French bean</name>
    <dbReference type="NCBI Taxonomy" id="3885"/>
    <lineage>
        <taxon>Eukaryota</taxon>
        <taxon>Viridiplantae</taxon>
        <taxon>Streptophyta</taxon>
        <taxon>Embryophyta</taxon>
        <taxon>Tracheophyta</taxon>
        <taxon>Spermatophyta</taxon>
        <taxon>Magnoliopsida</taxon>
        <taxon>eudicotyledons</taxon>
        <taxon>Gunneridae</taxon>
        <taxon>Pentapetalae</taxon>
        <taxon>rosids</taxon>
        <taxon>fabids</taxon>
        <taxon>Fabales</taxon>
        <taxon>Fabaceae</taxon>
        <taxon>Papilionoideae</taxon>
        <taxon>50 kb inversion clade</taxon>
        <taxon>NPAAA clade</taxon>
        <taxon>indigoferoid/millettioid clade</taxon>
        <taxon>Phaseoleae</taxon>
        <taxon>Phaseolus</taxon>
    </lineage>
</organism>
<proteinExistence type="predicted"/>
<keyword evidence="1" id="KW-0472">Membrane</keyword>
<keyword evidence="1" id="KW-0812">Transmembrane</keyword>
<evidence type="ECO:0000256" key="1">
    <source>
        <dbReference type="SAM" id="Phobius"/>
    </source>
</evidence>
<protein>
    <submittedName>
        <fullName evidence="2">Uncharacterized protein</fullName>
    </submittedName>
</protein>
<gene>
    <name evidence="2" type="ORF">PHAVU_009G165700g</name>
</gene>
<evidence type="ECO:0000313" key="2">
    <source>
        <dbReference type="EMBL" id="ESW09899.1"/>
    </source>
</evidence>
<accession>V7AWE7</accession>
<sequence length="108" mass="11393">MAGHCFGHCGMALWNIPGGNRCPQSCSVSATIAVRSATGGDTVAACVVFRSLGRVPLQCCVVPLQCPPSPFFPFLVSSFVLQSHPLPFFSSFYSILCLVLISISGVLL</sequence>